<sequence length="148" mass="16581">MSVFTDVERWGNNHRPGFLDIFRIALGLFITYKGMYFIAHMGELEMTTSGINLWFAGAALAHYIIFAHLLGGPLIVLGLFTRIVSLIQLPILVGAVIMVNYPKGFLSLGRYMELEISLIVLLGLIVLMIFGAGYYSIDAKRRKEIQVL</sequence>
<evidence type="ECO:0000313" key="8">
    <source>
        <dbReference type="EMBL" id="MBT1705476.1"/>
    </source>
</evidence>
<dbReference type="InterPro" id="IPR032808">
    <property type="entry name" value="DoxX"/>
</dbReference>
<keyword evidence="3" id="KW-1003">Cell membrane</keyword>
<keyword evidence="6 7" id="KW-0472">Membrane</keyword>
<dbReference type="InterPro" id="IPR051907">
    <property type="entry name" value="DoxX-like_oxidoreductase"/>
</dbReference>
<evidence type="ECO:0000256" key="7">
    <source>
        <dbReference type="SAM" id="Phobius"/>
    </source>
</evidence>
<dbReference type="Pfam" id="PF07681">
    <property type="entry name" value="DoxX"/>
    <property type="match status" value="1"/>
</dbReference>
<gene>
    <name evidence="8" type="ORF">KK060_19450</name>
</gene>
<dbReference type="PANTHER" id="PTHR33452">
    <property type="entry name" value="OXIDOREDUCTASE CATD-RELATED"/>
    <property type="match status" value="1"/>
</dbReference>
<proteinExistence type="inferred from homology"/>
<keyword evidence="9" id="KW-1185">Reference proteome</keyword>
<dbReference type="PANTHER" id="PTHR33452:SF1">
    <property type="entry name" value="INNER MEMBRANE PROTEIN YPHA-RELATED"/>
    <property type="match status" value="1"/>
</dbReference>
<feature type="transmembrane region" description="Helical" evidence="7">
    <location>
        <begin position="51"/>
        <end position="71"/>
    </location>
</feature>
<name>A0ABS5VW71_9BACT</name>
<evidence type="ECO:0000256" key="6">
    <source>
        <dbReference type="ARBA" id="ARBA00023136"/>
    </source>
</evidence>
<evidence type="ECO:0000313" key="9">
    <source>
        <dbReference type="Proteomes" id="UP000772618"/>
    </source>
</evidence>
<dbReference type="Proteomes" id="UP000772618">
    <property type="component" value="Unassembled WGS sequence"/>
</dbReference>
<evidence type="ECO:0000256" key="1">
    <source>
        <dbReference type="ARBA" id="ARBA00004651"/>
    </source>
</evidence>
<feature type="transmembrane region" description="Helical" evidence="7">
    <location>
        <begin position="83"/>
        <end position="101"/>
    </location>
</feature>
<comment type="similarity">
    <text evidence="2">Belongs to the DoxX family.</text>
</comment>
<comment type="caution">
    <text evidence="8">The sequence shown here is derived from an EMBL/GenBank/DDBJ whole genome shotgun (WGS) entry which is preliminary data.</text>
</comment>
<organism evidence="8 9">
    <name type="scientific">Chryseosolibacter indicus</name>
    <dbReference type="NCBI Taxonomy" id="2782351"/>
    <lineage>
        <taxon>Bacteria</taxon>
        <taxon>Pseudomonadati</taxon>
        <taxon>Bacteroidota</taxon>
        <taxon>Cytophagia</taxon>
        <taxon>Cytophagales</taxon>
        <taxon>Chryseotaleaceae</taxon>
        <taxon>Chryseosolibacter</taxon>
    </lineage>
</organism>
<dbReference type="RefSeq" id="WP_254155423.1">
    <property type="nucleotide sequence ID" value="NZ_JAHESD010000057.1"/>
</dbReference>
<feature type="transmembrane region" description="Helical" evidence="7">
    <location>
        <begin position="21"/>
        <end position="39"/>
    </location>
</feature>
<evidence type="ECO:0000256" key="4">
    <source>
        <dbReference type="ARBA" id="ARBA00022692"/>
    </source>
</evidence>
<evidence type="ECO:0000256" key="3">
    <source>
        <dbReference type="ARBA" id="ARBA00022475"/>
    </source>
</evidence>
<dbReference type="EMBL" id="JAHESD010000057">
    <property type="protein sequence ID" value="MBT1705476.1"/>
    <property type="molecule type" value="Genomic_DNA"/>
</dbReference>
<evidence type="ECO:0000256" key="5">
    <source>
        <dbReference type="ARBA" id="ARBA00022989"/>
    </source>
</evidence>
<keyword evidence="5 7" id="KW-1133">Transmembrane helix</keyword>
<comment type="subcellular location">
    <subcellularLocation>
        <location evidence="1">Cell membrane</location>
        <topology evidence="1">Multi-pass membrane protein</topology>
    </subcellularLocation>
</comment>
<reference evidence="8 9" key="1">
    <citation type="submission" date="2021-05" db="EMBL/GenBank/DDBJ databases">
        <title>A Polyphasic approach of four new species of the genus Ohtaekwangia: Ohtaekwangia histidinii sp. nov., Ohtaekwangia cretensis sp. nov., Ohtaekwangia indiensis sp. nov., Ohtaekwangia reichenbachii sp. nov. from diverse environment.</title>
        <authorList>
            <person name="Octaviana S."/>
        </authorList>
    </citation>
    <scope>NUCLEOTIDE SEQUENCE [LARGE SCALE GENOMIC DNA]</scope>
    <source>
        <strain evidence="8 9">PWU20</strain>
    </source>
</reference>
<accession>A0ABS5VW71</accession>
<feature type="transmembrane region" description="Helical" evidence="7">
    <location>
        <begin position="116"/>
        <end position="137"/>
    </location>
</feature>
<protein>
    <submittedName>
        <fullName evidence="8">DoxX family protein</fullName>
    </submittedName>
</protein>
<evidence type="ECO:0000256" key="2">
    <source>
        <dbReference type="ARBA" id="ARBA00006679"/>
    </source>
</evidence>
<keyword evidence="4 7" id="KW-0812">Transmembrane</keyword>